<name>A0A0L0SQA3_ALLM3</name>
<proteinExistence type="predicted"/>
<dbReference type="Proteomes" id="UP000054350">
    <property type="component" value="Unassembled WGS sequence"/>
</dbReference>
<dbReference type="STRING" id="578462.A0A0L0SQA3"/>
<protein>
    <recommendedName>
        <fullName evidence="3">Phosphoribulokinase/uridine kinase domain-containing protein</fullName>
    </recommendedName>
</protein>
<dbReference type="OrthoDB" id="10041966at2759"/>
<dbReference type="eggNOG" id="KOG3308">
    <property type="taxonomic scope" value="Eukaryota"/>
</dbReference>
<dbReference type="EMBL" id="GG745344">
    <property type="protein sequence ID" value="KNE64520.1"/>
    <property type="molecule type" value="Genomic_DNA"/>
</dbReference>
<evidence type="ECO:0000313" key="1">
    <source>
        <dbReference type="EMBL" id="KNE64520.1"/>
    </source>
</evidence>
<reference evidence="1 2" key="1">
    <citation type="submission" date="2009-11" db="EMBL/GenBank/DDBJ databases">
        <title>Annotation of Allomyces macrogynus ATCC 38327.</title>
        <authorList>
            <consortium name="The Broad Institute Genome Sequencing Platform"/>
            <person name="Russ C."/>
            <person name="Cuomo C."/>
            <person name="Burger G."/>
            <person name="Gray M.W."/>
            <person name="Holland P.W.H."/>
            <person name="King N."/>
            <person name="Lang F.B.F."/>
            <person name="Roger A.J."/>
            <person name="Ruiz-Trillo I."/>
            <person name="Young S.K."/>
            <person name="Zeng Q."/>
            <person name="Gargeya S."/>
            <person name="Fitzgerald M."/>
            <person name="Haas B."/>
            <person name="Abouelleil A."/>
            <person name="Alvarado L."/>
            <person name="Arachchi H.M."/>
            <person name="Berlin A."/>
            <person name="Chapman S.B."/>
            <person name="Gearin G."/>
            <person name="Goldberg J."/>
            <person name="Griggs A."/>
            <person name="Gujja S."/>
            <person name="Hansen M."/>
            <person name="Heiman D."/>
            <person name="Howarth C."/>
            <person name="Larimer J."/>
            <person name="Lui A."/>
            <person name="MacDonald P.J.P."/>
            <person name="McCowen C."/>
            <person name="Montmayeur A."/>
            <person name="Murphy C."/>
            <person name="Neiman D."/>
            <person name="Pearson M."/>
            <person name="Priest M."/>
            <person name="Roberts A."/>
            <person name="Saif S."/>
            <person name="Shea T."/>
            <person name="Sisk P."/>
            <person name="Stolte C."/>
            <person name="Sykes S."/>
            <person name="Wortman J."/>
            <person name="Nusbaum C."/>
            <person name="Birren B."/>
        </authorList>
    </citation>
    <scope>NUCLEOTIDE SEQUENCE [LARGE SCALE GENOMIC DNA]</scope>
    <source>
        <strain evidence="1 2">ATCC 38327</strain>
    </source>
</reference>
<organism evidence="1 2">
    <name type="scientific">Allomyces macrogynus (strain ATCC 38327)</name>
    <name type="common">Allomyces javanicus var. macrogynus</name>
    <dbReference type="NCBI Taxonomy" id="578462"/>
    <lineage>
        <taxon>Eukaryota</taxon>
        <taxon>Fungi</taxon>
        <taxon>Fungi incertae sedis</taxon>
        <taxon>Blastocladiomycota</taxon>
        <taxon>Blastocladiomycetes</taxon>
        <taxon>Blastocladiales</taxon>
        <taxon>Blastocladiaceae</taxon>
        <taxon>Allomyces</taxon>
    </lineage>
</organism>
<dbReference type="InterPro" id="IPR027417">
    <property type="entry name" value="P-loop_NTPase"/>
</dbReference>
<dbReference type="VEuPathDB" id="FungiDB:AMAG_09535"/>
<gene>
    <name evidence="1" type="ORF">AMAG_09535</name>
</gene>
<dbReference type="OMA" id="RPVHDQI"/>
<evidence type="ECO:0008006" key="3">
    <source>
        <dbReference type="Google" id="ProtNLM"/>
    </source>
</evidence>
<reference evidence="2" key="2">
    <citation type="submission" date="2009-11" db="EMBL/GenBank/DDBJ databases">
        <title>The Genome Sequence of Allomyces macrogynus strain ATCC 38327.</title>
        <authorList>
            <consortium name="The Broad Institute Genome Sequencing Platform"/>
            <person name="Russ C."/>
            <person name="Cuomo C."/>
            <person name="Shea T."/>
            <person name="Young S.K."/>
            <person name="Zeng Q."/>
            <person name="Koehrsen M."/>
            <person name="Haas B."/>
            <person name="Borodovsky M."/>
            <person name="Guigo R."/>
            <person name="Alvarado L."/>
            <person name="Berlin A."/>
            <person name="Borenstein D."/>
            <person name="Chen Z."/>
            <person name="Engels R."/>
            <person name="Freedman E."/>
            <person name="Gellesch M."/>
            <person name="Goldberg J."/>
            <person name="Griggs A."/>
            <person name="Gujja S."/>
            <person name="Heiman D."/>
            <person name="Hepburn T."/>
            <person name="Howarth C."/>
            <person name="Jen D."/>
            <person name="Larson L."/>
            <person name="Lewis B."/>
            <person name="Mehta T."/>
            <person name="Park D."/>
            <person name="Pearson M."/>
            <person name="Roberts A."/>
            <person name="Saif S."/>
            <person name="Shenoy N."/>
            <person name="Sisk P."/>
            <person name="Stolte C."/>
            <person name="Sykes S."/>
            <person name="Walk T."/>
            <person name="White J."/>
            <person name="Yandava C."/>
            <person name="Burger G."/>
            <person name="Gray M.W."/>
            <person name="Holland P.W.H."/>
            <person name="King N."/>
            <person name="Lang F.B.F."/>
            <person name="Roger A.J."/>
            <person name="Ruiz-Trillo I."/>
            <person name="Lander E."/>
            <person name="Nusbaum C."/>
        </authorList>
    </citation>
    <scope>NUCLEOTIDE SEQUENCE [LARGE SCALE GENOMIC DNA]</scope>
    <source>
        <strain evidence="2">ATCC 38327</strain>
    </source>
</reference>
<dbReference type="SUPFAM" id="SSF52540">
    <property type="entry name" value="P-loop containing nucleoside triphosphate hydrolases"/>
    <property type="match status" value="1"/>
</dbReference>
<evidence type="ECO:0000313" key="2">
    <source>
        <dbReference type="Proteomes" id="UP000054350"/>
    </source>
</evidence>
<dbReference type="AlphaFoldDB" id="A0A0L0SQA3"/>
<keyword evidence="2" id="KW-1185">Reference proteome</keyword>
<accession>A0A0L0SQA3</accession>
<dbReference type="Gene3D" id="3.40.50.300">
    <property type="entry name" value="P-loop containing nucleotide triphosphate hydrolases"/>
    <property type="match status" value="1"/>
</dbReference>
<sequence>MNIKIVAVGGASASGKSHLADQLRTVLAPRVPVFVFRQDRFFKPSDKIPIDPATGFDNWDAPDALDWPALHAALRSVRSATSLDALHNLWTTHNLGRDGQEEVRAGVAAPTASAPWHPPRDWLATVVTPNIDALILIDGFLLFHDATAVEDADACVFVATGYATCQERRKARAGYNCSDGVFWADPPSYFEDLVWPAYLRYNQRVLTVLPPQYAAAQADEDGAVDWYLATPMVVRLPDAPMPVLVVDAHARGEQAQRETIEAVIQHVWSV</sequence>
<dbReference type="PANTHER" id="PTHR10285">
    <property type="entry name" value="URIDINE KINASE"/>
    <property type="match status" value="1"/>
</dbReference>